<comment type="caution">
    <text evidence="1">The sequence shown here is derived from an EMBL/GenBank/DDBJ whole genome shotgun (WGS) entry which is preliminary data.</text>
</comment>
<dbReference type="AlphaFoldDB" id="A0A645I1E5"/>
<organism evidence="1">
    <name type="scientific">bioreactor metagenome</name>
    <dbReference type="NCBI Taxonomy" id="1076179"/>
    <lineage>
        <taxon>unclassified sequences</taxon>
        <taxon>metagenomes</taxon>
        <taxon>ecological metagenomes</taxon>
    </lineage>
</organism>
<reference evidence="1" key="1">
    <citation type="submission" date="2019-08" db="EMBL/GenBank/DDBJ databases">
        <authorList>
            <person name="Kucharzyk K."/>
            <person name="Murdoch R.W."/>
            <person name="Higgins S."/>
            <person name="Loffler F."/>
        </authorList>
    </citation>
    <scope>NUCLEOTIDE SEQUENCE</scope>
</reference>
<protein>
    <submittedName>
        <fullName evidence="1">Uncharacterized protein</fullName>
    </submittedName>
</protein>
<gene>
    <name evidence="1" type="ORF">SDC9_192231</name>
</gene>
<sequence>MKKYSKDSIFKLDLTLTFEKDKIWGYEILDVYGVRKQTYIYGERILKPVKKN</sequence>
<dbReference type="EMBL" id="VSSQ01103965">
    <property type="protein sequence ID" value="MPN44666.1"/>
    <property type="molecule type" value="Genomic_DNA"/>
</dbReference>
<name>A0A645I1E5_9ZZZZ</name>
<accession>A0A645I1E5</accession>
<proteinExistence type="predicted"/>
<evidence type="ECO:0000313" key="1">
    <source>
        <dbReference type="EMBL" id="MPN44666.1"/>
    </source>
</evidence>